<dbReference type="PaxDb" id="73239-Q7RDT9"/>
<name>Q7RDT9_PLAYO</name>
<dbReference type="InParanoid" id="Q7RDT9"/>
<organism evidence="1 2">
    <name type="scientific">Plasmodium yoelii yoelii</name>
    <dbReference type="NCBI Taxonomy" id="73239"/>
    <lineage>
        <taxon>Eukaryota</taxon>
        <taxon>Sar</taxon>
        <taxon>Alveolata</taxon>
        <taxon>Apicomplexa</taxon>
        <taxon>Aconoidasida</taxon>
        <taxon>Haemosporida</taxon>
        <taxon>Plasmodiidae</taxon>
        <taxon>Plasmodium</taxon>
        <taxon>Plasmodium (Vinckeia)</taxon>
    </lineage>
</organism>
<protein>
    <submittedName>
        <fullName evidence="1">Uncharacterized protein</fullName>
    </submittedName>
</protein>
<evidence type="ECO:0000313" key="1">
    <source>
        <dbReference type="EMBL" id="EAA17339.1"/>
    </source>
</evidence>
<gene>
    <name evidence="1" type="ORF">PY05331</name>
</gene>
<evidence type="ECO:0000313" key="2">
    <source>
        <dbReference type="Proteomes" id="UP000008553"/>
    </source>
</evidence>
<proteinExistence type="predicted"/>
<accession>Q7RDT9</accession>
<dbReference type="AlphaFoldDB" id="Q7RDT9"/>
<reference evidence="1 2" key="1">
    <citation type="journal article" date="2002" name="Nature">
        <title>Genome sequence and comparative analysis of the model rodent malaria parasite Plasmodium yoelii yoelii.</title>
        <authorList>
            <person name="Carlton J.M."/>
            <person name="Angiuoli S.V."/>
            <person name="Suh B.B."/>
            <person name="Kooij T.W."/>
            <person name="Pertea M."/>
            <person name="Silva J.C."/>
            <person name="Ermolaeva M.D."/>
            <person name="Allen J.E."/>
            <person name="Selengut J.D."/>
            <person name="Koo H.L."/>
            <person name="Peterson J.D."/>
            <person name="Pop M."/>
            <person name="Kosack D.S."/>
            <person name="Shumway M.F."/>
            <person name="Bidwell S.L."/>
            <person name="Shallom S.J."/>
            <person name="van Aken S.E."/>
            <person name="Riedmuller S.B."/>
            <person name="Feldblyum T.V."/>
            <person name="Cho J.K."/>
            <person name="Quackenbush J."/>
            <person name="Sedegah M."/>
            <person name="Shoaibi A."/>
            <person name="Cummings L.M."/>
            <person name="Florens L."/>
            <person name="Yates J.R."/>
            <person name="Raine J.D."/>
            <person name="Sinden R.E."/>
            <person name="Harris M.A."/>
            <person name="Cunningham D.A."/>
            <person name="Preiser P.R."/>
            <person name="Bergman L.W."/>
            <person name="Vaidya A.B."/>
            <person name="van Lin L.H."/>
            <person name="Janse C.J."/>
            <person name="Waters A.P."/>
            <person name="Smith H.O."/>
            <person name="White O.R."/>
            <person name="Salzberg S.L."/>
            <person name="Venter J.C."/>
            <person name="Fraser C.M."/>
            <person name="Hoffman S.L."/>
            <person name="Gardner M.J."/>
            <person name="Carucci D.J."/>
        </authorList>
    </citation>
    <scope>NUCLEOTIDE SEQUENCE [LARGE SCALE GENOMIC DNA]</scope>
    <source>
        <strain evidence="1 2">17XNL</strain>
    </source>
</reference>
<comment type="caution">
    <text evidence="1">The sequence shown here is derived from an EMBL/GenBank/DDBJ whole genome shotgun (WGS) entry which is preliminary data.</text>
</comment>
<dbReference type="Proteomes" id="UP000008553">
    <property type="component" value="Unassembled WGS sequence"/>
</dbReference>
<dbReference type="EMBL" id="AABL01001681">
    <property type="protein sequence ID" value="EAA17339.1"/>
    <property type="molecule type" value="Genomic_DNA"/>
</dbReference>
<feature type="non-terminal residue" evidence="1">
    <location>
        <position position="145"/>
    </location>
</feature>
<keyword evidence="2" id="KW-1185">Reference proteome</keyword>
<sequence>MKRVLGNAFYFLAVSLFINTKLYLFEKIKLKTIYVPNDVPNDVPNGPIKNKIEYFYDKKLVLITNIKNYEQTYSNFLRIFKGENNTNFIKKVIYIDGKNKNEKESEIYKQDKNNENNLLIYNISDNKTSYKNLLNLFDYSLYDGL</sequence>